<keyword evidence="1" id="KW-0472">Membrane</keyword>
<keyword evidence="4" id="KW-1185">Reference proteome</keyword>
<gene>
    <name evidence="3" type="ORF">HNQ58_001400</name>
</gene>
<evidence type="ECO:0000313" key="4">
    <source>
        <dbReference type="Proteomes" id="UP000519004"/>
    </source>
</evidence>
<proteinExistence type="predicted"/>
<feature type="chain" id="PRO_5030781281" evidence="2">
    <location>
        <begin position="26"/>
        <end position="209"/>
    </location>
</feature>
<keyword evidence="1" id="KW-0812">Transmembrane</keyword>
<dbReference type="EMBL" id="JACHHX010000008">
    <property type="protein sequence ID" value="MBB5015496.1"/>
    <property type="molecule type" value="Genomic_DNA"/>
</dbReference>
<dbReference type="AlphaFoldDB" id="A0A7W8DE34"/>
<accession>A0A7W8DE34</accession>
<dbReference type="RefSeq" id="WP_183948183.1">
    <property type="nucleotide sequence ID" value="NZ_JACHHX010000008.1"/>
</dbReference>
<comment type="caution">
    <text evidence="3">The sequence shown here is derived from an EMBL/GenBank/DDBJ whole genome shotgun (WGS) entry which is preliminary data.</text>
</comment>
<dbReference type="Proteomes" id="UP000519004">
    <property type="component" value="Unassembled WGS sequence"/>
</dbReference>
<keyword evidence="1" id="KW-1133">Transmembrane helix</keyword>
<name>A0A7W8DE34_9GAMM</name>
<keyword evidence="2" id="KW-0732">Signal</keyword>
<evidence type="ECO:0000313" key="3">
    <source>
        <dbReference type="EMBL" id="MBB5015496.1"/>
    </source>
</evidence>
<organism evidence="3 4">
    <name type="scientific">Rehaibacterium terrae</name>
    <dbReference type="NCBI Taxonomy" id="1341696"/>
    <lineage>
        <taxon>Bacteria</taxon>
        <taxon>Pseudomonadati</taxon>
        <taxon>Pseudomonadota</taxon>
        <taxon>Gammaproteobacteria</taxon>
        <taxon>Lysobacterales</taxon>
        <taxon>Lysobacteraceae</taxon>
        <taxon>Rehaibacterium</taxon>
    </lineage>
</organism>
<sequence length="209" mass="22439">MLRKSLCLALSLCVFLTTMPAPVRAYGPGGDVAELETDPGDFRPIIRSTGYIPPSSGQEEMAYFTATDLAGRLWNIDVNLTRARATYVADDGTVRSGELPVEQVEAFRAAAGLASSPDQRIQCLAHPVCAGIVGTVIAIGLTVLSFWTSCRMTMAHQARIAANEWEHCQIQLVNGMARGQTCSLAYSRQEANPDDCFGGHVACSVHCSD</sequence>
<evidence type="ECO:0000256" key="2">
    <source>
        <dbReference type="SAM" id="SignalP"/>
    </source>
</evidence>
<feature type="signal peptide" evidence="2">
    <location>
        <begin position="1"/>
        <end position="25"/>
    </location>
</feature>
<protein>
    <submittedName>
        <fullName evidence="3">Uncharacterized protein</fullName>
    </submittedName>
</protein>
<reference evidence="3 4" key="1">
    <citation type="submission" date="2020-08" db="EMBL/GenBank/DDBJ databases">
        <title>Genomic Encyclopedia of Type Strains, Phase IV (KMG-IV): sequencing the most valuable type-strain genomes for metagenomic binning, comparative biology and taxonomic classification.</title>
        <authorList>
            <person name="Goeker M."/>
        </authorList>
    </citation>
    <scope>NUCLEOTIDE SEQUENCE [LARGE SCALE GENOMIC DNA]</scope>
    <source>
        <strain evidence="3 4">DSM 25897</strain>
    </source>
</reference>
<feature type="transmembrane region" description="Helical" evidence="1">
    <location>
        <begin position="124"/>
        <end position="147"/>
    </location>
</feature>
<evidence type="ECO:0000256" key="1">
    <source>
        <dbReference type="SAM" id="Phobius"/>
    </source>
</evidence>